<evidence type="ECO:0000256" key="1">
    <source>
        <dbReference type="SAM" id="MobiDB-lite"/>
    </source>
</evidence>
<reference evidence="2 3" key="1">
    <citation type="submission" date="2020-04" db="EMBL/GenBank/DDBJ databases">
        <authorList>
            <person name="Wallbank WR R."/>
            <person name="Pardo Diaz C."/>
            <person name="Kozak K."/>
            <person name="Martin S."/>
            <person name="Jiggins C."/>
            <person name="Moest M."/>
            <person name="Warren A I."/>
            <person name="Byers J.R.P. K."/>
            <person name="Montejo-Kovacevich G."/>
            <person name="Yen C E."/>
        </authorList>
    </citation>
    <scope>NUCLEOTIDE SEQUENCE [LARGE SCALE GENOMIC DNA]</scope>
</reference>
<accession>A0A8S1A205</accession>
<sequence length="134" mass="14214">MNTVGVSARRGESGAGLHYIIASAGHDRSRREQSRPHGAGVAGSDLDASRGMNHGSESGRNVLPRPAPLTFTFQCGATDCGLAERARHSPGARGPQRRRADPHTALPILTARACDCARITVKQPHSASHTIQFE</sequence>
<feature type="region of interest" description="Disordered" evidence="1">
    <location>
        <begin position="24"/>
        <end position="66"/>
    </location>
</feature>
<name>A0A8S1A205_ARCPL</name>
<organism evidence="2 3">
    <name type="scientific">Arctia plantaginis</name>
    <name type="common">Wood tiger moth</name>
    <name type="synonym">Phalaena plantaginis</name>
    <dbReference type="NCBI Taxonomy" id="874455"/>
    <lineage>
        <taxon>Eukaryota</taxon>
        <taxon>Metazoa</taxon>
        <taxon>Ecdysozoa</taxon>
        <taxon>Arthropoda</taxon>
        <taxon>Hexapoda</taxon>
        <taxon>Insecta</taxon>
        <taxon>Pterygota</taxon>
        <taxon>Neoptera</taxon>
        <taxon>Endopterygota</taxon>
        <taxon>Lepidoptera</taxon>
        <taxon>Glossata</taxon>
        <taxon>Ditrysia</taxon>
        <taxon>Noctuoidea</taxon>
        <taxon>Erebidae</taxon>
        <taxon>Arctiinae</taxon>
        <taxon>Arctia</taxon>
    </lineage>
</organism>
<feature type="region of interest" description="Disordered" evidence="1">
    <location>
        <begin position="85"/>
        <end position="105"/>
    </location>
</feature>
<comment type="caution">
    <text evidence="2">The sequence shown here is derived from an EMBL/GenBank/DDBJ whole genome shotgun (WGS) entry which is preliminary data.</text>
</comment>
<dbReference type="AlphaFoldDB" id="A0A8S1A205"/>
<evidence type="ECO:0000313" key="3">
    <source>
        <dbReference type="Proteomes" id="UP000494256"/>
    </source>
</evidence>
<dbReference type="EMBL" id="CADEBD010000309">
    <property type="protein sequence ID" value="CAB3240252.1"/>
    <property type="molecule type" value="Genomic_DNA"/>
</dbReference>
<protein>
    <submittedName>
        <fullName evidence="2">Uncharacterized protein</fullName>
    </submittedName>
</protein>
<dbReference type="Proteomes" id="UP000494256">
    <property type="component" value="Unassembled WGS sequence"/>
</dbReference>
<dbReference type="OrthoDB" id="7474214at2759"/>
<feature type="compositionally biased region" description="Basic and acidic residues" evidence="1">
    <location>
        <begin position="25"/>
        <end position="35"/>
    </location>
</feature>
<proteinExistence type="predicted"/>
<gene>
    <name evidence="2" type="ORF">APLA_LOCUS8950</name>
</gene>
<evidence type="ECO:0000313" key="2">
    <source>
        <dbReference type="EMBL" id="CAB3240252.1"/>
    </source>
</evidence>